<dbReference type="AlphaFoldDB" id="A0A0N4YNK4"/>
<dbReference type="Proteomes" id="UP000271162">
    <property type="component" value="Unassembled WGS sequence"/>
</dbReference>
<gene>
    <name evidence="3" type="ORF">NBR_LOCUS18818</name>
</gene>
<feature type="transmembrane region" description="Helical" evidence="2">
    <location>
        <begin position="56"/>
        <end position="74"/>
    </location>
</feature>
<keyword evidence="4" id="KW-1185">Reference proteome</keyword>
<organism evidence="5">
    <name type="scientific">Nippostrongylus brasiliensis</name>
    <name type="common">Rat hookworm</name>
    <dbReference type="NCBI Taxonomy" id="27835"/>
    <lineage>
        <taxon>Eukaryota</taxon>
        <taxon>Metazoa</taxon>
        <taxon>Ecdysozoa</taxon>
        <taxon>Nematoda</taxon>
        <taxon>Chromadorea</taxon>
        <taxon>Rhabditida</taxon>
        <taxon>Rhabditina</taxon>
        <taxon>Rhabditomorpha</taxon>
        <taxon>Strongyloidea</taxon>
        <taxon>Heligmosomidae</taxon>
        <taxon>Nippostrongylus</taxon>
    </lineage>
</organism>
<evidence type="ECO:0000256" key="1">
    <source>
        <dbReference type="SAM" id="MobiDB-lite"/>
    </source>
</evidence>
<feature type="transmembrane region" description="Helical" evidence="2">
    <location>
        <begin position="21"/>
        <end position="44"/>
    </location>
</feature>
<evidence type="ECO:0000313" key="3">
    <source>
        <dbReference type="EMBL" id="VDL82543.1"/>
    </source>
</evidence>
<evidence type="ECO:0000313" key="5">
    <source>
        <dbReference type="WBParaSite" id="NBR_0001881601-mRNA-1"/>
    </source>
</evidence>
<dbReference type="EMBL" id="UYSL01023684">
    <property type="protein sequence ID" value="VDL82543.1"/>
    <property type="molecule type" value="Genomic_DNA"/>
</dbReference>
<keyword evidence="2" id="KW-0812">Transmembrane</keyword>
<feature type="compositionally biased region" description="Low complexity" evidence="1">
    <location>
        <begin position="300"/>
        <end position="314"/>
    </location>
</feature>
<protein>
    <submittedName>
        <fullName evidence="5">DUF1421 multi-domain protein</fullName>
    </submittedName>
</protein>
<reference evidence="5" key="1">
    <citation type="submission" date="2017-02" db="UniProtKB">
        <authorList>
            <consortium name="WormBaseParasite"/>
        </authorList>
    </citation>
    <scope>IDENTIFICATION</scope>
</reference>
<evidence type="ECO:0000313" key="4">
    <source>
        <dbReference type="Proteomes" id="UP000271162"/>
    </source>
</evidence>
<reference evidence="3 4" key="2">
    <citation type="submission" date="2018-11" db="EMBL/GenBank/DDBJ databases">
        <authorList>
            <consortium name="Pathogen Informatics"/>
        </authorList>
    </citation>
    <scope>NUCLEOTIDE SEQUENCE [LARGE SCALE GENOMIC DNA]</scope>
</reference>
<keyword evidence="2" id="KW-1133">Transmembrane helix</keyword>
<accession>A0A0N4YNK4</accession>
<feature type="region of interest" description="Disordered" evidence="1">
    <location>
        <begin position="233"/>
        <end position="252"/>
    </location>
</feature>
<feature type="transmembrane region" description="Helical" evidence="2">
    <location>
        <begin position="81"/>
        <end position="104"/>
    </location>
</feature>
<feature type="region of interest" description="Disordered" evidence="1">
    <location>
        <begin position="300"/>
        <end position="328"/>
    </location>
</feature>
<proteinExistence type="predicted"/>
<dbReference type="WBParaSite" id="NBR_0001881601-mRNA-1">
    <property type="protein sequence ID" value="NBR_0001881601-mRNA-1"/>
    <property type="gene ID" value="NBR_0001881601"/>
</dbReference>
<keyword evidence="2" id="KW-0472">Membrane</keyword>
<feature type="transmembrane region" description="Helical" evidence="2">
    <location>
        <begin position="137"/>
        <end position="159"/>
    </location>
</feature>
<evidence type="ECO:0000256" key="2">
    <source>
        <dbReference type="SAM" id="Phobius"/>
    </source>
</evidence>
<name>A0A0N4YNK4_NIPBR</name>
<sequence>MIRYQHSSFCLVLNFQPSPTIIVHCDLDYTLIALVASVVSYVVYNALFLAAQLWEAFATLAVGLYYVLLFLGHYRQHRTMLLIGTGFQAVATFVLIGLFVFFMAEIFVPHSLVYQVLTYIKNQDESQRVKIARDCSIAMAVDSFITALLHFWALFVCFLECRSIIEGTAGRDEPFEAMAINTELEIPEEFLLLLTLLAAVGVRSQLYYYYPTSYYTPLYYYYPTATLTQPSPSNAQTVGDVKQQDQPQQQQYLTTQYQQAQYPQQQQYMQQYPQQYSQQTYQTQPQQTYQQSQQQLYPQQTYQQQVTSDGTQQQLYYNPGPSSMPLQQSQPYTQYNQALDQSQQYGYYAQDAQHQQQPQYQQQLQYYPAILSSRRLVLQEFLREQSANYDDFEEKEIKENLGEKESRAFAY</sequence>
<dbReference type="STRING" id="27835.A0A0N4YNK4"/>